<dbReference type="EMBL" id="SAUY01000090">
    <property type="protein sequence ID" value="RWR24941.1"/>
    <property type="molecule type" value="Genomic_DNA"/>
</dbReference>
<comment type="caution">
    <text evidence="2">The sequence shown here is derived from an EMBL/GenBank/DDBJ whole genome shotgun (WGS) entry which is preliminary data.</text>
</comment>
<feature type="region of interest" description="Disordered" evidence="1">
    <location>
        <begin position="1"/>
        <end position="32"/>
    </location>
</feature>
<sequence>MTELDRIETGYNDPKTGQFTKGNPGKPRGARNALPLETMRRIQKMTPAALDQLESQVNAGNFDAVRWVLERIVGKSRFVELSGDKPTDISDALVNGEISTDEARAISSTIEKLKRIEDLDAVVERLAALEKLLQG</sequence>
<protein>
    <recommendedName>
        <fullName evidence="4">DUF5681 domain-containing protein</fullName>
    </recommendedName>
</protein>
<proteinExistence type="predicted"/>
<evidence type="ECO:0000313" key="3">
    <source>
        <dbReference type="Proteomes" id="UP000284451"/>
    </source>
</evidence>
<reference evidence="2 3" key="1">
    <citation type="submission" date="2019-01" db="EMBL/GenBank/DDBJ databases">
        <title>Sinorhodobacter populi sp. nov. isolated from the symptomatic bark tissue of Populus euramericana canker.</title>
        <authorList>
            <person name="Xu G."/>
        </authorList>
    </citation>
    <scope>NUCLEOTIDE SEQUENCE [LARGE SCALE GENOMIC DNA]</scope>
    <source>
        <strain evidence="2 3">07D10-4-3</strain>
    </source>
</reference>
<accession>A0A443JWS8</accession>
<reference evidence="2 3" key="2">
    <citation type="submission" date="2019-01" db="EMBL/GenBank/DDBJ databases">
        <authorList>
            <person name="Li Y."/>
        </authorList>
    </citation>
    <scope>NUCLEOTIDE SEQUENCE [LARGE SCALE GENOMIC DNA]</scope>
    <source>
        <strain evidence="2 3">07D10-4-3</strain>
    </source>
</reference>
<dbReference type="Proteomes" id="UP000284451">
    <property type="component" value="Unassembled WGS sequence"/>
</dbReference>
<dbReference type="AlphaFoldDB" id="A0A443JWS8"/>
<dbReference type="RefSeq" id="WP_128234234.1">
    <property type="nucleotide sequence ID" value="NZ_SAUY01000090.1"/>
</dbReference>
<evidence type="ECO:0000256" key="1">
    <source>
        <dbReference type="SAM" id="MobiDB-lite"/>
    </source>
</evidence>
<organism evidence="2 3">
    <name type="scientific">Paenirhodobacter populi</name>
    <dbReference type="NCBI Taxonomy" id="2306993"/>
    <lineage>
        <taxon>Bacteria</taxon>
        <taxon>Pseudomonadati</taxon>
        <taxon>Pseudomonadota</taxon>
        <taxon>Alphaproteobacteria</taxon>
        <taxon>Rhodobacterales</taxon>
        <taxon>Rhodobacter group</taxon>
        <taxon>Paenirhodobacter</taxon>
    </lineage>
</organism>
<evidence type="ECO:0000313" key="2">
    <source>
        <dbReference type="EMBL" id="RWR24941.1"/>
    </source>
</evidence>
<evidence type="ECO:0008006" key="4">
    <source>
        <dbReference type="Google" id="ProtNLM"/>
    </source>
</evidence>
<name>A0A443JWS8_9RHOB</name>
<gene>
    <name evidence="2" type="ORF">D2T29_22480</name>
</gene>